<evidence type="ECO:0000259" key="2">
    <source>
        <dbReference type="Pfam" id="PF16289"/>
    </source>
</evidence>
<keyword evidence="1" id="KW-0175">Coiled coil</keyword>
<name>A0A5C8Z6E5_9GAMM</name>
<dbReference type="Pfam" id="PF16289">
    <property type="entry name" value="PIN_12"/>
    <property type="match status" value="1"/>
</dbReference>
<proteinExistence type="predicted"/>
<evidence type="ECO:0000313" key="4">
    <source>
        <dbReference type="Proteomes" id="UP000321764"/>
    </source>
</evidence>
<organism evidence="3 4">
    <name type="scientific">Reinekea thalattae</name>
    <dbReference type="NCBI Taxonomy" id="2593301"/>
    <lineage>
        <taxon>Bacteria</taxon>
        <taxon>Pseudomonadati</taxon>
        <taxon>Pseudomonadota</taxon>
        <taxon>Gammaproteobacteria</taxon>
        <taxon>Oceanospirillales</taxon>
        <taxon>Saccharospirillaceae</taxon>
        <taxon>Reinekea</taxon>
    </lineage>
</organism>
<evidence type="ECO:0000313" key="3">
    <source>
        <dbReference type="EMBL" id="TXR53197.1"/>
    </source>
</evidence>
<dbReference type="InterPro" id="IPR032557">
    <property type="entry name" value="DUF4935"/>
</dbReference>
<protein>
    <recommendedName>
        <fullName evidence="2">DUF4935 domain-containing protein</fullName>
    </recommendedName>
</protein>
<feature type="coiled-coil region" evidence="1">
    <location>
        <begin position="227"/>
        <end position="254"/>
    </location>
</feature>
<gene>
    <name evidence="3" type="ORF">FME95_01080</name>
</gene>
<dbReference type="EMBL" id="VKAD01000001">
    <property type="protein sequence ID" value="TXR53197.1"/>
    <property type="molecule type" value="Genomic_DNA"/>
</dbReference>
<dbReference type="Proteomes" id="UP000321764">
    <property type="component" value="Unassembled WGS sequence"/>
</dbReference>
<dbReference type="OrthoDB" id="569642at2"/>
<reference evidence="3 4" key="1">
    <citation type="submission" date="2019-07" db="EMBL/GenBank/DDBJ databases">
        <title>Reinekea sp. strain SSH23 genome sequencing and assembly.</title>
        <authorList>
            <person name="Kim I."/>
        </authorList>
    </citation>
    <scope>NUCLEOTIDE SEQUENCE [LARGE SCALE GENOMIC DNA]</scope>
    <source>
        <strain evidence="3 4">SSH23</strain>
    </source>
</reference>
<sequence length="284" mass="32829">MAKKKPLNVYAFIDTNIFLDFYRSQNESSLSLLSKLETVKEHIICTYQVEMEFRKNRQRAIIDNSKETKLNIDVRLPAVMEDSSLSSVLKRTKSDLEKRKKEHQKRIENIISNPGLYDPVHKSLDTIFQSPNTHVLTRDMKIRHQIKRLAWRRFVMGYPPRKTNDTSIGDALNWEWFIHCASELKGKFIIVSRDGDFGSFFNDKAFLNDALKSEFRDRVGKKSILFTNKLSVALKELEVNVTKAESEAEEDDIKTISESEKLDKVDAVDTATVIEQLRAILKNG</sequence>
<dbReference type="RefSeq" id="WP_147712355.1">
    <property type="nucleotide sequence ID" value="NZ_VKAD01000001.1"/>
</dbReference>
<evidence type="ECO:0000256" key="1">
    <source>
        <dbReference type="SAM" id="Coils"/>
    </source>
</evidence>
<comment type="caution">
    <text evidence="3">The sequence shown here is derived from an EMBL/GenBank/DDBJ whole genome shotgun (WGS) entry which is preliminary data.</text>
</comment>
<feature type="coiled-coil region" evidence="1">
    <location>
        <begin position="86"/>
        <end position="113"/>
    </location>
</feature>
<dbReference type="AlphaFoldDB" id="A0A5C8Z6E5"/>
<keyword evidence="4" id="KW-1185">Reference proteome</keyword>
<feature type="domain" description="DUF4935" evidence="2">
    <location>
        <begin position="12"/>
        <end position="197"/>
    </location>
</feature>
<accession>A0A5C8Z6E5</accession>